<organism evidence="3 4">
    <name type="scientific">Roseicitreum antarcticum</name>
    <dbReference type="NCBI Taxonomy" id="564137"/>
    <lineage>
        <taxon>Bacteria</taxon>
        <taxon>Pseudomonadati</taxon>
        <taxon>Pseudomonadota</taxon>
        <taxon>Alphaproteobacteria</taxon>
        <taxon>Rhodobacterales</taxon>
        <taxon>Paracoccaceae</taxon>
        <taxon>Roseicitreum</taxon>
    </lineage>
</organism>
<dbReference type="RefSeq" id="WP_190305683.1">
    <property type="nucleotide sequence ID" value="NZ_FNOM01000002.1"/>
</dbReference>
<dbReference type="EMBL" id="FNOM01000002">
    <property type="protein sequence ID" value="SDW53141.1"/>
    <property type="molecule type" value="Genomic_DNA"/>
</dbReference>
<dbReference type="AlphaFoldDB" id="A0A1H2UAE4"/>
<dbReference type="SUPFAM" id="SSF53955">
    <property type="entry name" value="Lysozyme-like"/>
    <property type="match status" value="1"/>
</dbReference>
<proteinExistence type="inferred from homology"/>
<evidence type="ECO:0000313" key="4">
    <source>
        <dbReference type="Proteomes" id="UP000198539"/>
    </source>
</evidence>
<comment type="similarity">
    <text evidence="1">Belongs to the virb1 family.</text>
</comment>
<dbReference type="InterPro" id="IPR023346">
    <property type="entry name" value="Lysozyme-like_dom_sf"/>
</dbReference>
<dbReference type="Proteomes" id="UP000198539">
    <property type="component" value="Unassembled WGS sequence"/>
</dbReference>
<sequence>MSGRLAGWTVFGCSGAARLGAGSAPIGGLGGALRRRCGALTAVAGLALLVACAPTTRAPAADSASEISTTRWDHRPEASLWTLAAYRAMDNGGAALVESLPRDIDAFCPGYDAADADGRKAFWTGLFSGLAQFESGWRPEAAGGGGRYRGLLQISPATARYHGCDLSAPGGLYDGATNLACASRIAASAVARDGVVVGGPGNWGGVAADWPPMRDTAKRARIAEFTRELPACQG</sequence>
<dbReference type="STRING" id="564137.SAMN04488238_102327"/>
<accession>A0A1H2UAE4</accession>
<name>A0A1H2UAE4_9RHOB</name>
<keyword evidence="4" id="KW-1185">Reference proteome</keyword>
<feature type="domain" description="Transglycosylase SLT" evidence="2">
    <location>
        <begin position="118"/>
        <end position="183"/>
    </location>
</feature>
<evidence type="ECO:0000256" key="1">
    <source>
        <dbReference type="ARBA" id="ARBA00009387"/>
    </source>
</evidence>
<protein>
    <submittedName>
        <fullName evidence="3">Transglycosylase SLT domain-containing protein</fullName>
    </submittedName>
</protein>
<dbReference type="Gene3D" id="1.10.530.10">
    <property type="match status" value="1"/>
</dbReference>
<evidence type="ECO:0000313" key="3">
    <source>
        <dbReference type="EMBL" id="SDW53141.1"/>
    </source>
</evidence>
<gene>
    <name evidence="3" type="ORF">SAMN04488238_102327</name>
</gene>
<dbReference type="InterPro" id="IPR008258">
    <property type="entry name" value="Transglycosylase_SLT_dom_1"/>
</dbReference>
<evidence type="ECO:0000259" key="2">
    <source>
        <dbReference type="Pfam" id="PF01464"/>
    </source>
</evidence>
<reference evidence="3 4" key="1">
    <citation type="submission" date="2016-10" db="EMBL/GenBank/DDBJ databases">
        <authorList>
            <person name="de Groot N.N."/>
        </authorList>
    </citation>
    <scope>NUCLEOTIDE SEQUENCE [LARGE SCALE GENOMIC DNA]</scope>
    <source>
        <strain evidence="3 4">CGMCC 1.8894</strain>
    </source>
</reference>
<dbReference type="Pfam" id="PF01464">
    <property type="entry name" value="SLT"/>
    <property type="match status" value="1"/>
</dbReference>